<protein>
    <submittedName>
        <fullName evidence="1">Uncharacterized protein</fullName>
    </submittedName>
</protein>
<name>A0A2I0J4D1_PUNGR</name>
<organism evidence="1 2">
    <name type="scientific">Punica granatum</name>
    <name type="common">Pomegranate</name>
    <dbReference type="NCBI Taxonomy" id="22663"/>
    <lineage>
        <taxon>Eukaryota</taxon>
        <taxon>Viridiplantae</taxon>
        <taxon>Streptophyta</taxon>
        <taxon>Embryophyta</taxon>
        <taxon>Tracheophyta</taxon>
        <taxon>Spermatophyta</taxon>
        <taxon>Magnoliopsida</taxon>
        <taxon>eudicotyledons</taxon>
        <taxon>Gunneridae</taxon>
        <taxon>Pentapetalae</taxon>
        <taxon>rosids</taxon>
        <taxon>malvids</taxon>
        <taxon>Myrtales</taxon>
        <taxon>Lythraceae</taxon>
        <taxon>Punica</taxon>
    </lineage>
</organism>
<accession>A0A2I0J4D1</accession>
<proteinExistence type="predicted"/>
<dbReference type="EMBL" id="PGOL01002047">
    <property type="protein sequence ID" value="PKI51078.1"/>
    <property type="molecule type" value="Genomic_DNA"/>
</dbReference>
<evidence type="ECO:0000313" key="2">
    <source>
        <dbReference type="Proteomes" id="UP000233551"/>
    </source>
</evidence>
<comment type="caution">
    <text evidence="1">The sequence shown here is derived from an EMBL/GenBank/DDBJ whole genome shotgun (WGS) entry which is preliminary data.</text>
</comment>
<gene>
    <name evidence="1" type="ORF">CRG98_028507</name>
</gene>
<sequence>MFGCTGYAYWRADGHASKRAGVSRCTDRHEREQANVEDVRTCMHACRGHPRHTGRRARAMTGAGARTVTGWRDCVDGHVRVSMSRRRISDGRHCSPESMG</sequence>
<dbReference type="AlphaFoldDB" id="A0A2I0J4D1"/>
<keyword evidence="2" id="KW-1185">Reference proteome</keyword>
<dbReference type="Proteomes" id="UP000233551">
    <property type="component" value="Unassembled WGS sequence"/>
</dbReference>
<evidence type="ECO:0000313" key="1">
    <source>
        <dbReference type="EMBL" id="PKI51078.1"/>
    </source>
</evidence>
<reference evidence="1 2" key="1">
    <citation type="submission" date="2017-11" db="EMBL/GenBank/DDBJ databases">
        <title>De-novo sequencing of pomegranate (Punica granatum L.) genome.</title>
        <authorList>
            <person name="Akparov Z."/>
            <person name="Amiraslanov A."/>
            <person name="Hajiyeva S."/>
            <person name="Abbasov M."/>
            <person name="Kaur K."/>
            <person name="Hamwieh A."/>
            <person name="Solovyev V."/>
            <person name="Salamov A."/>
            <person name="Braich B."/>
            <person name="Kosarev P."/>
            <person name="Mahmoud A."/>
            <person name="Hajiyev E."/>
            <person name="Babayeva S."/>
            <person name="Izzatullayeva V."/>
            <person name="Mammadov A."/>
            <person name="Mammadov A."/>
            <person name="Sharifova S."/>
            <person name="Ojaghi J."/>
            <person name="Eynullazada K."/>
            <person name="Bayramov B."/>
            <person name="Abdulazimova A."/>
            <person name="Shahmuradov I."/>
        </authorList>
    </citation>
    <scope>NUCLEOTIDE SEQUENCE [LARGE SCALE GENOMIC DNA]</scope>
    <source>
        <strain evidence="2">cv. AG2017</strain>
        <tissue evidence="1">Leaf</tissue>
    </source>
</reference>